<dbReference type="EMBL" id="QFQP01000067">
    <property type="protein sequence ID" value="PZR03962.1"/>
    <property type="molecule type" value="Genomic_DNA"/>
</dbReference>
<name>A0A2W5SM17_9BACT</name>
<evidence type="ECO:0000313" key="1">
    <source>
        <dbReference type="EMBL" id="PZR03962.1"/>
    </source>
</evidence>
<comment type="caution">
    <text evidence="1">The sequence shown here is derived from an EMBL/GenBank/DDBJ whole genome shotgun (WGS) entry which is preliminary data.</text>
</comment>
<organism evidence="1 2">
    <name type="scientific">Archangium gephyra</name>
    <dbReference type="NCBI Taxonomy" id="48"/>
    <lineage>
        <taxon>Bacteria</taxon>
        <taxon>Pseudomonadati</taxon>
        <taxon>Myxococcota</taxon>
        <taxon>Myxococcia</taxon>
        <taxon>Myxococcales</taxon>
        <taxon>Cystobacterineae</taxon>
        <taxon>Archangiaceae</taxon>
        <taxon>Archangium</taxon>
    </lineage>
</organism>
<evidence type="ECO:0000313" key="2">
    <source>
        <dbReference type="Proteomes" id="UP000249061"/>
    </source>
</evidence>
<proteinExistence type="predicted"/>
<reference evidence="1 2" key="1">
    <citation type="submission" date="2017-08" db="EMBL/GenBank/DDBJ databases">
        <title>Infants hospitalized years apart are colonized by the same room-sourced microbial strains.</title>
        <authorList>
            <person name="Brooks B."/>
            <person name="Olm M.R."/>
            <person name="Firek B.A."/>
            <person name="Baker R."/>
            <person name="Thomas B.C."/>
            <person name="Morowitz M.J."/>
            <person name="Banfield J.F."/>
        </authorList>
    </citation>
    <scope>NUCLEOTIDE SEQUENCE [LARGE SCALE GENOMIC DNA]</scope>
    <source>
        <strain evidence="1">S2_003_000_R2_14</strain>
    </source>
</reference>
<dbReference type="AlphaFoldDB" id="A0A2W5SM17"/>
<gene>
    <name evidence="1" type="ORF">DI536_35110</name>
</gene>
<dbReference type="Proteomes" id="UP000249061">
    <property type="component" value="Unassembled WGS sequence"/>
</dbReference>
<sequence>MVDWPERGRALERRADVLVARVPLDLEANSAQLASARTSWNGLSEEVRSSGALTCSSRACLSISRRIPRNWPARGLRGMA</sequence>
<protein>
    <submittedName>
        <fullName evidence="1">Uncharacterized protein</fullName>
    </submittedName>
</protein>
<accession>A0A2W5SM17</accession>